<keyword evidence="3" id="KW-1185">Reference proteome</keyword>
<organism evidence="2 3">
    <name type="scientific">Acinetobacter boissieri</name>
    <dbReference type="NCBI Taxonomy" id="1219383"/>
    <lineage>
        <taxon>Bacteria</taxon>
        <taxon>Pseudomonadati</taxon>
        <taxon>Pseudomonadota</taxon>
        <taxon>Gammaproteobacteria</taxon>
        <taxon>Moraxellales</taxon>
        <taxon>Moraxellaceae</taxon>
        <taxon>Acinetobacter</taxon>
    </lineage>
</organism>
<dbReference type="EMBL" id="FMYL01000021">
    <property type="protein sequence ID" value="SDC30956.1"/>
    <property type="molecule type" value="Genomic_DNA"/>
</dbReference>
<accession>A0A1G6KKV4</accession>
<keyword evidence="1" id="KW-0175">Coiled coil</keyword>
<reference evidence="3" key="1">
    <citation type="submission" date="2016-09" db="EMBL/GenBank/DDBJ databases">
        <authorList>
            <person name="Varghese N."/>
            <person name="Submissions S."/>
        </authorList>
    </citation>
    <scope>NUCLEOTIDE SEQUENCE [LARGE SCALE GENOMIC DNA]</scope>
    <source>
        <strain evidence="3">ANC 4422</strain>
    </source>
</reference>
<dbReference type="RefSeq" id="WP_092750205.1">
    <property type="nucleotide sequence ID" value="NZ_FMYL01000021.1"/>
</dbReference>
<gene>
    <name evidence="2" type="ORF">SAMN05421733_1216</name>
</gene>
<evidence type="ECO:0000313" key="3">
    <source>
        <dbReference type="Proteomes" id="UP000242501"/>
    </source>
</evidence>
<name>A0A1G6KKV4_9GAMM</name>
<dbReference type="AlphaFoldDB" id="A0A1G6KKV4"/>
<sequence>MLELKISSMYIGSYADFQKQNFDKNLIDIEPIHQDNHGMALDSALFDAILYIENHCDSILTSLLADWLMIQARKNNIPESFKLNGRKFLKEELKNKKLLNKILEEELKSKKLKNRCDSAT</sequence>
<dbReference type="Proteomes" id="UP000242501">
    <property type="component" value="Unassembled WGS sequence"/>
</dbReference>
<protein>
    <submittedName>
        <fullName evidence="2">Uncharacterized protein</fullName>
    </submittedName>
</protein>
<evidence type="ECO:0000313" key="2">
    <source>
        <dbReference type="EMBL" id="SDC30956.1"/>
    </source>
</evidence>
<evidence type="ECO:0000256" key="1">
    <source>
        <dbReference type="SAM" id="Coils"/>
    </source>
</evidence>
<proteinExistence type="predicted"/>
<feature type="coiled-coil region" evidence="1">
    <location>
        <begin position="86"/>
        <end position="115"/>
    </location>
</feature>
<dbReference type="STRING" id="1219383.SAMN05421733_1216"/>